<evidence type="ECO:0000313" key="1">
    <source>
        <dbReference type="EMBL" id="KAI4377950.1"/>
    </source>
</evidence>
<comment type="caution">
    <text evidence="1">The sequence shown here is derived from an EMBL/GenBank/DDBJ whole genome shotgun (WGS) entry which is preliminary data.</text>
</comment>
<reference evidence="2" key="1">
    <citation type="journal article" date="2023" name="Front. Plant Sci.">
        <title>Chromosomal-level genome assembly of Melastoma candidum provides insights into trichome evolution.</title>
        <authorList>
            <person name="Zhong Y."/>
            <person name="Wu W."/>
            <person name="Sun C."/>
            <person name="Zou P."/>
            <person name="Liu Y."/>
            <person name="Dai S."/>
            <person name="Zhou R."/>
        </authorList>
    </citation>
    <scope>NUCLEOTIDE SEQUENCE [LARGE SCALE GENOMIC DNA]</scope>
</reference>
<dbReference type="EMBL" id="CM042883">
    <property type="protein sequence ID" value="KAI4377950.1"/>
    <property type="molecule type" value="Genomic_DNA"/>
</dbReference>
<evidence type="ECO:0000313" key="2">
    <source>
        <dbReference type="Proteomes" id="UP001057402"/>
    </source>
</evidence>
<name>A0ACB9RGC6_9MYRT</name>
<protein>
    <submittedName>
        <fullName evidence="1">Uncharacterized protein</fullName>
    </submittedName>
</protein>
<gene>
    <name evidence="1" type="ORF">MLD38_015500</name>
</gene>
<proteinExistence type="predicted"/>
<accession>A0ACB9RGC6</accession>
<sequence>MNISRSFSPGAHGVSNLNHGLRFPHVIYIRRGPSLMSVPDLHVITTTTATSAGGEPLGFASTTSASVLGMDADAVEPPRSSRDCRNKCSCGNASLNGVCECLLTRPQNWLAQGWQYSLIAEGPGLNKCNLATLGAGNVT</sequence>
<keyword evidence="2" id="KW-1185">Reference proteome</keyword>
<dbReference type="Proteomes" id="UP001057402">
    <property type="component" value="Chromosome 4"/>
</dbReference>
<organism evidence="1 2">
    <name type="scientific">Melastoma candidum</name>
    <dbReference type="NCBI Taxonomy" id="119954"/>
    <lineage>
        <taxon>Eukaryota</taxon>
        <taxon>Viridiplantae</taxon>
        <taxon>Streptophyta</taxon>
        <taxon>Embryophyta</taxon>
        <taxon>Tracheophyta</taxon>
        <taxon>Spermatophyta</taxon>
        <taxon>Magnoliopsida</taxon>
        <taxon>eudicotyledons</taxon>
        <taxon>Gunneridae</taxon>
        <taxon>Pentapetalae</taxon>
        <taxon>rosids</taxon>
        <taxon>malvids</taxon>
        <taxon>Myrtales</taxon>
        <taxon>Melastomataceae</taxon>
        <taxon>Melastomatoideae</taxon>
        <taxon>Melastomateae</taxon>
        <taxon>Melastoma</taxon>
    </lineage>
</organism>